<proteinExistence type="predicted"/>
<keyword evidence="1" id="KW-0472">Membrane</keyword>
<organism evidence="2">
    <name type="scientific">Arthrobacter sp. K5</name>
    <dbReference type="NCBI Taxonomy" id="2839623"/>
    <lineage>
        <taxon>Bacteria</taxon>
        <taxon>Bacillati</taxon>
        <taxon>Actinomycetota</taxon>
        <taxon>Actinomycetes</taxon>
        <taxon>Micrococcales</taxon>
        <taxon>Micrococcaceae</taxon>
        <taxon>Arthrobacter</taxon>
    </lineage>
</organism>
<dbReference type="EMBL" id="CP159279">
    <property type="protein sequence ID" value="XCH09976.1"/>
    <property type="molecule type" value="Genomic_DNA"/>
</dbReference>
<feature type="transmembrane region" description="Helical" evidence="1">
    <location>
        <begin position="65"/>
        <end position="88"/>
    </location>
</feature>
<dbReference type="GO" id="GO:0005886">
    <property type="term" value="C:plasma membrane"/>
    <property type="evidence" value="ECO:0007669"/>
    <property type="project" value="TreeGrafter"/>
</dbReference>
<feature type="transmembrane region" description="Helical" evidence="1">
    <location>
        <begin position="120"/>
        <end position="140"/>
    </location>
</feature>
<dbReference type="Pfam" id="PF03729">
    <property type="entry name" value="DUF308"/>
    <property type="match status" value="2"/>
</dbReference>
<feature type="transmembrane region" description="Helical" evidence="1">
    <location>
        <begin position="35"/>
        <end position="59"/>
    </location>
</feature>
<dbReference type="InterPro" id="IPR005325">
    <property type="entry name" value="DUF308_memb"/>
</dbReference>
<accession>A0AAU8EMD6</accession>
<sequence>MTLSNAEDNLTRILATLALTTGGGEQMSNRLFEEVFRGSATALIIRGIAAVLFGILVLLLPDVPVLALVLLFGVYALIDGVAGTVDWFRRRRRSPWALAGNAISIIAGIVAVLWPGITALALTFLIGCWAVLLGVSQIGFGSHLRRMYRPWWLWFITGVITALFGLHLVIFPGLGILSILGLLSAMAIITGILIIVSGLWLLRIGKTGGSGRGFLSSKLR</sequence>
<evidence type="ECO:0000313" key="2">
    <source>
        <dbReference type="EMBL" id="XCH09976.1"/>
    </source>
</evidence>
<reference evidence="2" key="1">
    <citation type="submission" date="2024-06" db="EMBL/GenBank/DDBJ databases">
        <title>Biodegradation of dimethachlon by Arthrobacter sp. K5: mechanistic insights and ecological implications.</title>
        <authorList>
            <person name="Hu S."/>
            <person name="Lu P."/>
        </authorList>
    </citation>
    <scope>NUCLEOTIDE SEQUENCE</scope>
    <source>
        <strain evidence="2">K5</strain>
    </source>
</reference>
<feature type="transmembrane region" description="Helical" evidence="1">
    <location>
        <begin position="95"/>
        <end position="114"/>
    </location>
</feature>
<keyword evidence="1" id="KW-0812">Transmembrane</keyword>
<evidence type="ECO:0000256" key="1">
    <source>
        <dbReference type="SAM" id="Phobius"/>
    </source>
</evidence>
<name>A0AAU8EMD6_9MICC</name>
<dbReference type="PANTHER" id="PTHR34989:SF1">
    <property type="entry name" value="PROTEIN HDED"/>
    <property type="match status" value="1"/>
</dbReference>
<feature type="transmembrane region" description="Helical" evidence="1">
    <location>
        <begin position="176"/>
        <end position="202"/>
    </location>
</feature>
<protein>
    <submittedName>
        <fullName evidence="2">DUF308 domain-containing protein</fullName>
    </submittedName>
</protein>
<dbReference type="RefSeq" id="WP_353710649.1">
    <property type="nucleotide sequence ID" value="NZ_CP159279.1"/>
</dbReference>
<dbReference type="InterPro" id="IPR052712">
    <property type="entry name" value="Acid_resist_chaperone_HdeD"/>
</dbReference>
<keyword evidence="1" id="KW-1133">Transmembrane helix</keyword>
<dbReference type="AlphaFoldDB" id="A0AAU8EMD6"/>
<feature type="transmembrane region" description="Helical" evidence="1">
    <location>
        <begin position="152"/>
        <end position="170"/>
    </location>
</feature>
<dbReference type="PANTHER" id="PTHR34989">
    <property type="entry name" value="PROTEIN HDED"/>
    <property type="match status" value="1"/>
</dbReference>
<gene>
    <name evidence="2" type="ORF">ABRP34_14105</name>
</gene>